<dbReference type="InterPro" id="IPR035906">
    <property type="entry name" value="MetI-like_sf"/>
</dbReference>
<dbReference type="InterPro" id="IPR049783">
    <property type="entry name" value="ABC_perm_TupB-like"/>
</dbReference>
<feature type="transmembrane region" description="Helical" evidence="5">
    <location>
        <begin position="197"/>
        <end position="215"/>
    </location>
</feature>
<dbReference type="GO" id="GO:0005886">
    <property type="term" value="C:plasma membrane"/>
    <property type="evidence" value="ECO:0007669"/>
    <property type="project" value="UniProtKB-SubCell"/>
</dbReference>
<evidence type="ECO:0000256" key="2">
    <source>
        <dbReference type="ARBA" id="ARBA00022692"/>
    </source>
</evidence>
<evidence type="ECO:0000259" key="6">
    <source>
        <dbReference type="PROSITE" id="PS50928"/>
    </source>
</evidence>
<dbReference type="InterPro" id="IPR000515">
    <property type="entry name" value="MetI-like"/>
</dbReference>
<comment type="similarity">
    <text evidence="5">Belongs to the binding-protein-dependent transport system permease family.</text>
</comment>
<evidence type="ECO:0000313" key="8">
    <source>
        <dbReference type="Proteomes" id="UP000284277"/>
    </source>
</evidence>
<feature type="domain" description="ABC transmembrane type-1" evidence="6">
    <location>
        <begin position="19"/>
        <end position="215"/>
    </location>
</feature>
<keyword evidence="8" id="KW-1185">Reference proteome</keyword>
<comment type="caution">
    <text evidence="7">The sequence shown here is derived from an EMBL/GenBank/DDBJ whole genome shotgun (WGS) entry which is preliminary data.</text>
</comment>
<proteinExistence type="inferred from homology"/>
<dbReference type="GO" id="GO:0055085">
    <property type="term" value="P:transmembrane transport"/>
    <property type="evidence" value="ECO:0007669"/>
    <property type="project" value="InterPro"/>
</dbReference>
<accession>A0A419T0Y4</accession>
<name>A0A419T0Y4_9FIRM</name>
<comment type="subcellular location">
    <subcellularLocation>
        <location evidence="5">Cell membrane</location>
        <topology evidence="5">Multi-pass membrane protein</topology>
    </subcellularLocation>
    <subcellularLocation>
        <location evidence="1">Membrane</location>
        <topology evidence="1">Multi-pass membrane protein</topology>
    </subcellularLocation>
</comment>
<evidence type="ECO:0000256" key="3">
    <source>
        <dbReference type="ARBA" id="ARBA00022989"/>
    </source>
</evidence>
<dbReference type="Gene3D" id="1.10.3720.10">
    <property type="entry name" value="MetI-like"/>
    <property type="match status" value="1"/>
</dbReference>
<sequence>MLVLSNFHLNLSPETLETIWLTMKLGFVSTFLSSLFGIPLGLLLERRDFFGKRIILRVNRTLMGFPPVVVGLMVYLLLMRRGPFGELSLLFSFPAMVIAQLFIITPIVSGMVCTAAKNAAPEIRTFAISMNASRSQTFFLLIKEMKHDIYFALATSFGRSISEVGAVMIVGGNIQYKTRTMTTAISLMRNKGDYSEAITLGVVLLILSFCIQTLMDTLKRYENNGENY</sequence>
<dbReference type="NCBIfam" id="NF038017">
    <property type="entry name" value="ABC_perm1"/>
    <property type="match status" value="1"/>
</dbReference>
<reference evidence="7 8" key="1">
    <citation type="submission" date="2016-08" db="EMBL/GenBank/DDBJ databases">
        <title>A new outlook on sporulation: Clostridium algidixylanolyticum.</title>
        <authorList>
            <person name="Poppleton D.I."/>
            <person name="Gribaldo S."/>
        </authorList>
    </citation>
    <scope>NUCLEOTIDE SEQUENCE [LARGE SCALE GENOMIC DNA]</scope>
    <source>
        <strain evidence="7 8">SPL73</strain>
    </source>
</reference>
<feature type="transmembrane region" description="Helical" evidence="5">
    <location>
        <begin position="20"/>
        <end position="44"/>
    </location>
</feature>
<evidence type="ECO:0000256" key="4">
    <source>
        <dbReference type="ARBA" id="ARBA00023136"/>
    </source>
</evidence>
<keyword evidence="4 5" id="KW-0472">Membrane</keyword>
<feature type="transmembrane region" description="Helical" evidence="5">
    <location>
        <begin position="56"/>
        <end position="78"/>
    </location>
</feature>
<protein>
    <recommendedName>
        <fullName evidence="6">ABC transmembrane type-1 domain-containing protein</fullName>
    </recommendedName>
</protein>
<evidence type="ECO:0000256" key="1">
    <source>
        <dbReference type="ARBA" id="ARBA00004141"/>
    </source>
</evidence>
<keyword evidence="5" id="KW-0813">Transport</keyword>
<dbReference type="Proteomes" id="UP000284277">
    <property type="component" value="Unassembled WGS sequence"/>
</dbReference>
<dbReference type="SUPFAM" id="SSF161098">
    <property type="entry name" value="MetI-like"/>
    <property type="match status" value="1"/>
</dbReference>
<keyword evidence="2 5" id="KW-0812">Transmembrane</keyword>
<gene>
    <name evidence="7" type="ORF">BET01_04300</name>
</gene>
<dbReference type="CDD" id="cd06261">
    <property type="entry name" value="TM_PBP2"/>
    <property type="match status" value="1"/>
</dbReference>
<organism evidence="7 8">
    <name type="scientific">Lacrimispora algidixylanolytica</name>
    <dbReference type="NCBI Taxonomy" id="94868"/>
    <lineage>
        <taxon>Bacteria</taxon>
        <taxon>Bacillati</taxon>
        <taxon>Bacillota</taxon>
        <taxon>Clostridia</taxon>
        <taxon>Lachnospirales</taxon>
        <taxon>Lachnospiraceae</taxon>
        <taxon>Lacrimispora</taxon>
    </lineage>
</organism>
<dbReference type="PROSITE" id="PS50928">
    <property type="entry name" value="ABC_TM1"/>
    <property type="match status" value="1"/>
</dbReference>
<evidence type="ECO:0000313" key="7">
    <source>
        <dbReference type="EMBL" id="RKD31081.1"/>
    </source>
</evidence>
<dbReference type="PANTHER" id="PTHR43632:SF1">
    <property type="entry name" value="PERMEASE COMPONENT OF TUNGSTATE ABC TRANSPORTER"/>
    <property type="match status" value="1"/>
</dbReference>
<dbReference type="EMBL" id="MCIA01000023">
    <property type="protein sequence ID" value="RKD31081.1"/>
    <property type="molecule type" value="Genomic_DNA"/>
</dbReference>
<dbReference type="Pfam" id="PF00528">
    <property type="entry name" value="BPD_transp_1"/>
    <property type="match status" value="1"/>
</dbReference>
<feature type="transmembrane region" description="Helical" evidence="5">
    <location>
        <begin position="90"/>
        <end position="116"/>
    </location>
</feature>
<dbReference type="PANTHER" id="PTHR43632">
    <property type="entry name" value="PERMEASE COMPONENT OF TUNGSTATE ABC TRANSPORTER"/>
    <property type="match status" value="1"/>
</dbReference>
<keyword evidence="3 5" id="KW-1133">Transmembrane helix</keyword>
<dbReference type="RefSeq" id="WP_207667617.1">
    <property type="nucleotide sequence ID" value="NZ_MCIA01000023.1"/>
</dbReference>
<evidence type="ECO:0000256" key="5">
    <source>
        <dbReference type="RuleBase" id="RU363032"/>
    </source>
</evidence>
<dbReference type="AlphaFoldDB" id="A0A419T0Y4"/>